<evidence type="ECO:0000256" key="10">
    <source>
        <dbReference type="ARBA" id="ARBA00022833"/>
    </source>
</evidence>
<dbReference type="InterPro" id="IPR038765">
    <property type="entry name" value="Papain-like_cys_pep_sf"/>
</dbReference>
<evidence type="ECO:0000256" key="8">
    <source>
        <dbReference type="ARBA" id="ARBA00022723"/>
    </source>
</evidence>
<dbReference type="OrthoDB" id="409136at2759"/>
<dbReference type="PANTHER" id="PTHR12143:SF19">
    <property type="entry name" value="PEPTIDE-N(4)-(N-ACETYL-BETA-GLUCOSAMINYL)ASPARAGINE AMIDASE"/>
    <property type="match status" value="1"/>
</dbReference>
<comment type="similarity">
    <text evidence="4 13">Belongs to the transglutaminase-like superfamily. PNGase family.</text>
</comment>
<dbReference type="EMBL" id="HACA01001822">
    <property type="protein sequence ID" value="CDW19183.1"/>
    <property type="molecule type" value="Transcribed_RNA"/>
</dbReference>
<dbReference type="Pfam" id="PF01841">
    <property type="entry name" value="Transglut_core"/>
    <property type="match status" value="1"/>
</dbReference>
<dbReference type="InterPro" id="IPR006588">
    <property type="entry name" value="Peptide_N_glycanase_PAW_dom"/>
</dbReference>
<evidence type="ECO:0000256" key="9">
    <source>
        <dbReference type="ARBA" id="ARBA00022801"/>
    </source>
</evidence>
<dbReference type="Pfam" id="PF04721">
    <property type="entry name" value="PAW"/>
    <property type="match status" value="1"/>
</dbReference>
<evidence type="ECO:0000256" key="13">
    <source>
        <dbReference type="PROSITE-ProRule" id="PRU00731"/>
    </source>
</evidence>
<dbReference type="GO" id="GO:0005829">
    <property type="term" value="C:cytosol"/>
    <property type="evidence" value="ECO:0007669"/>
    <property type="project" value="TreeGrafter"/>
</dbReference>
<evidence type="ECO:0000256" key="3">
    <source>
        <dbReference type="ARBA" id="ARBA00004496"/>
    </source>
</evidence>
<dbReference type="Gene3D" id="2.60.120.1020">
    <property type="entry name" value="Peptide N glycanase, PAW domain"/>
    <property type="match status" value="1"/>
</dbReference>
<dbReference type="InterPro" id="IPR050883">
    <property type="entry name" value="PNGase"/>
</dbReference>
<dbReference type="SMART" id="SM00613">
    <property type="entry name" value="PAW"/>
    <property type="match status" value="1"/>
</dbReference>
<evidence type="ECO:0000256" key="5">
    <source>
        <dbReference type="ARBA" id="ARBA00012158"/>
    </source>
</evidence>
<reference evidence="15" key="1">
    <citation type="submission" date="2014-05" db="EMBL/GenBank/DDBJ databases">
        <authorList>
            <person name="Chronopoulou M."/>
        </authorList>
    </citation>
    <scope>NUCLEOTIDE SEQUENCE</scope>
    <source>
        <tissue evidence="15">Whole organism</tissue>
    </source>
</reference>
<dbReference type="SUPFAM" id="SSF54001">
    <property type="entry name" value="Cysteine proteinases"/>
    <property type="match status" value="1"/>
</dbReference>
<keyword evidence="8" id="KW-0479">Metal-binding</keyword>
<dbReference type="AlphaFoldDB" id="A0A0K2T0P7"/>
<comment type="cofactor">
    <cofactor evidence="2">
        <name>Zn(2+)</name>
        <dbReference type="ChEBI" id="CHEBI:29105"/>
    </cofactor>
</comment>
<dbReference type="InterPro" id="IPR038680">
    <property type="entry name" value="PAW_sf"/>
</dbReference>
<dbReference type="SMART" id="SM00460">
    <property type="entry name" value="TGc"/>
    <property type="match status" value="1"/>
</dbReference>
<comment type="function">
    <text evidence="11">Specifically deglycosylates the denatured form of N-linked glycoproteins in the cytoplasm and assists their proteasome-mediated degradation. Cleaves the beta-aspartyl-glucosamine (GlcNAc) of the glycan and the amide side chain of Asn, converting Asn to Asp. Prefers proteins containing high-mannose over those bearing complex type oligosaccharides. Can recognize misfolded proteins in the endoplasmic reticulum that are exported to the cytosol to be destroyed and deglycosylate them, while it has no activity toward native proteins. Deglycosylation is a prerequisite for subsequent proteasome-mediated degradation of some, but not all, misfolded glycoproteins.</text>
</comment>
<evidence type="ECO:0000256" key="11">
    <source>
        <dbReference type="ARBA" id="ARBA00024870"/>
    </source>
</evidence>
<evidence type="ECO:0000256" key="6">
    <source>
        <dbReference type="ARBA" id="ARBA00018546"/>
    </source>
</evidence>
<keyword evidence="10" id="KW-0862">Zinc</keyword>
<evidence type="ECO:0000256" key="12">
    <source>
        <dbReference type="ARBA" id="ARBA00032901"/>
    </source>
</evidence>
<evidence type="ECO:0000313" key="15">
    <source>
        <dbReference type="EMBL" id="CDW19182.1"/>
    </source>
</evidence>
<accession>A0A0K2T0P7</accession>
<evidence type="ECO:0000256" key="2">
    <source>
        <dbReference type="ARBA" id="ARBA00001947"/>
    </source>
</evidence>
<proteinExistence type="inferred from homology"/>
<protein>
    <recommendedName>
        <fullName evidence="6">Peptide-N(4)-(N-acetyl-beta-glucosaminyl)asparagine amidase</fullName>
        <ecNumber evidence="5">3.5.1.52</ecNumber>
    </recommendedName>
    <alternativeName>
        <fullName evidence="12">Peptide:N-glycanase</fullName>
    </alternativeName>
</protein>
<sequence>MKAKEASKYHQYVNDKLMKDLLLMELLSWFKNDFFQWFDAPKCSNCNDQVTKTIGCVTPTDIELRDGASIVEKYECPLCFRSDFRFPRYHSNPSKLLETRRGRCGEWANCFALLARSMKYDVRRVLDWTDHVWVEIFSEHQDRWVHVDPCEGVLDKPLLYEVGWKKELSYVIATSIYEVIDVTPRYVKCIEETKKNKRYLVQEKWLSDTIGNLTDSLMNNLSKEQKELCVQRRLKDLVELMSQKNPINLDESLPGRQSGSSAWRLQRGEVGEQFKPYVWKPNEHECETKEFELCYNVIEDTYIRGKERIVGWRNGLSEMKDLFRKEERDWNMVYLARKERLETGKLSWDIDLSETNLSVKCIELKIESKTYENGRVLWQLCGNNVCLIPSSSTTLNSEALAGAKKVSLTASLSGGKGDVAWQHAQLFRASTKFSEGLALKLKILMQNDA</sequence>
<comment type="subcellular location">
    <subcellularLocation>
        <location evidence="3">Cytoplasm</location>
    </subcellularLocation>
</comment>
<keyword evidence="7" id="KW-0963">Cytoplasm</keyword>
<dbReference type="EC" id="3.5.1.52" evidence="5"/>
<evidence type="ECO:0000256" key="1">
    <source>
        <dbReference type="ARBA" id="ARBA00001650"/>
    </source>
</evidence>
<evidence type="ECO:0000259" key="14">
    <source>
        <dbReference type="PROSITE" id="PS51398"/>
    </source>
</evidence>
<dbReference type="InterPro" id="IPR008979">
    <property type="entry name" value="Galactose-bd-like_sf"/>
</dbReference>
<dbReference type="EMBL" id="HACA01001821">
    <property type="protein sequence ID" value="CDW19182.1"/>
    <property type="molecule type" value="Transcribed_RNA"/>
</dbReference>
<dbReference type="Gene3D" id="3.10.620.30">
    <property type="match status" value="1"/>
</dbReference>
<keyword evidence="9" id="KW-0378">Hydrolase</keyword>
<dbReference type="InterPro" id="IPR002931">
    <property type="entry name" value="Transglutaminase-like"/>
</dbReference>
<dbReference type="Gene3D" id="2.20.25.10">
    <property type="match status" value="1"/>
</dbReference>
<dbReference type="FunFam" id="2.60.120.1020:FF:000001">
    <property type="entry name" value="Peptide-N(4)-(N-acetyl-beta-glucosaminyl)asparagine amidase"/>
    <property type="match status" value="1"/>
</dbReference>
<dbReference type="GO" id="GO:0006516">
    <property type="term" value="P:glycoprotein catabolic process"/>
    <property type="evidence" value="ECO:0007669"/>
    <property type="project" value="InterPro"/>
</dbReference>
<organism evidence="15">
    <name type="scientific">Lepeophtheirus salmonis</name>
    <name type="common">Salmon louse</name>
    <name type="synonym">Caligus salmonis</name>
    <dbReference type="NCBI Taxonomy" id="72036"/>
    <lineage>
        <taxon>Eukaryota</taxon>
        <taxon>Metazoa</taxon>
        <taxon>Ecdysozoa</taxon>
        <taxon>Arthropoda</taxon>
        <taxon>Crustacea</taxon>
        <taxon>Multicrustacea</taxon>
        <taxon>Hexanauplia</taxon>
        <taxon>Copepoda</taxon>
        <taxon>Siphonostomatoida</taxon>
        <taxon>Caligidae</taxon>
        <taxon>Lepeophtheirus</taxon>
    </lineage>
</organism>
<name>A0A0K2T0P7_LEPSM</name>
<dbReference type="SUPFAM" id="SSF49785">
    <property type="entry name" value="Galactose-binding domain-like"/>
    <property type="match status" value="1"/>
</dbReference>
<dbReference type="GO" id="GO:0005634">
    <property type="term" value="C:nucleus"/>
    <property type="evidence" value="ECO:0007669"/>
    <property type="project" value="TreeGrafter"/>
</dbReference>
<evidence type="ECO:0000256" key="7">
    <source>
        <dbReference type="ARBA" id="ARBA00022490"/>
    </source>
</evidence>
<dbReference type="GO" id="GO:0046872">
    <property type="term" value="F:metal ion binding"/>
    <property type="evidence" value="ECO:0007669"/>
    <property type="project" value="UniProtKB-KW"/>
</dbReference>
<dbReference type="GO" id="GO:0000224">
    <property type="term" value="F:peptide-N4-(N-acetyl-beta-glucosaminyl)asparagine amidase activity"/>
    <property type="evidence" value="ECO:0007669"/>
    <property type="project" value="UniProtKB-EC"/>
</dbReference>
<evidence type="ECO:0000256" key="4">
    <source>
        <dbReference type="ARBA" id="ARBA00009390"/>
    </source>
</evidence>
<dbReference type="PROSITE" id="PS51398">
    <property type="entry name" value="PAW"/>
    <property type="match status" value="1"/>
</dbReference>
<feature type="domain" description="PAW" evidence="14">
    <location>
        <begin position="252"/>
        <end position="448"/>
    </location>
</feature>
<comment type="catalytic activity">
    <reaction evidence="1">
        <text>Hydrolysis of an N(4)-(acetyl-beta-D-glucosaminyl)asparagine residue in which the glucosamine residue may be further glycosylated, to yield a (substituted) N-acetyl-beta-D-glucosaminylamine and a peptide containing an aspartate residue.</text>
        <dbReference type="EC" id="3.5.1.52"/>
    </reaction>
</comment>
<dbReference type="PANTHER" id="PTHR12143">
    <property type="entry name" value="PEPTIDE N-GLYCANASE PNGASE -RELATED"/>
    <property type="match status" value="1"/>
</dbReference>